<dbReference type="AlphaFoldDB" id="A0A0F9VTN0"/>
<reference evidence="2" key="1">
    <citation type="journal article" date="2015" name="Nature">
        <title>Complex archaea that bridge the gap between prokaryotes and eukaryotes.</title>
        <authorList>
            <person name="Spang A."/>
            <person name="Saw J.H."/>
            <person name="Jorgensen S.L."/>
            <person name="Zaremba-Niedzwiedzka K."/>
            <person name="Martijn J."/>
            <person name="Lind A.E."/>
            <person name="van Eijk R."/>
            <person name="Schleper C."/>
            <person name="Guy L."/>
            <person name="Ettema T.J."/>
        </authorList>
    </citation>
    <scope>NUCLEOTIDE SEQUENCE</scope>
</reference>
<protein>
    <submittedName>
        <fullName evidence="2">Uncharacterized protein</fullName>
    </submittedName>
</protein>
<evidence type="ECO:0000313" key="2">
    <source>
        <dbReference type="EMBL" id="KKN69128.1"/>
    </source>
</evidence>
<gene>
    <name evidence="2" type="ORF">LCGC14_0444170</name>
</gene>
<evidence type="ECO:0000256" key="1">
    <source>
        <dbReference type="SAM" id="MobiDB-lite"/>
    </source>
</evidence>
<organism evidence="2">
    <name type="scientific">marine sediment metagenome</name>
    <dbReference type="NCBI Taxonomy" id="412755"/>
    <lineage>
        <taxon>unclassified sequences</taxon>
        <taxon>metagenomes</taxon>
        <taxon>ecological metagenomes</taxon>
    </lineage>
</organism>
<dbReference type="EMBL" id="LAZR01000432">
    <property type="protein sequence ID" value="KKN69128.1"/>
    <property type="molecule type" value="Genomic_DNA"/>
</dbReference>
<sequence length="147" mass="17095">MTTDTSESFEERPGSTPSFSERTLVHSNQERKKKRPGESRIIYVDGDRERYLWGIIIEENDRGIIISRNDGNHEIKWDNIQRVDPPQNSHDLSLVVFTDGNRDRGLWGTIISRNDWGIVLKHKNGTYRFAWSKIKRIDEPSTPTVQS</sequence>
<name>A0A0F9VTN0_9ZZZZ</name>
<comment type="caution">
    <text evidence="2">The sequence shown here is derived from an EMBL/GenBank/DDBJ whole genome shotgun (WGS) entry which is preliminary data.</text>
</comment>
<proteinExistence type="predicted"/>
<feature type="compositionally biased region" description="Polar residues" evidence="1">
    <location>
        <begin position="15"/>
        <end position="27"/>
    </location>
</feature>
<feature type="region of interest" description="Disordered" evidence="1">
    <location>
        <begin position="1"/>
        <end position="37"/>
    </location>
</feature>
<accession>A0A0F9VTN0</accession>